<dbReference type="AlphaFoldDB" id="A0A329MR05"/>
<proteinExistence type="predicted"/>
<name>A0A329MR05_9BACL</name>
<comment type="caution">
    <text evidence="1">The sequence shown here is derived from an EMBL/GenBank/DDBJ whole genome shotgun (WGS) entry which is preliminary data.</text>
</comment>
<sequence length="64" mass="7236">MTMERFLEVATINQIIELENRLKETNDPSFTGIIDCLGEIITVRLPSPYQIPELPNGAFEIAMV</sequence>
<dbReference type="RefSeq" id="WP_113029631.1">
    <property type="nucleotide sequence ID" value="NZ_QMFB01000002.1"/>
</dbReference>
<dbReference type="EMBL" id="QMFB01000002">
    <property type="protein sequence ID" value="RAV22224.1"/>
    <property type="molecule type" value="Genomic_DNA"/>
</dbReference>
<protein>
    <submittedName>
        <fullName evidence="1">Uncharacterized protein</fullName>
    </submittedName>
</protein>
<gene>
    <name evidence="1" type="ORF">DQG23_04535</name>
</gene>
<organism evidence="1 2">
    <name type="scientific">Paenibacillus contaminans</name>
    <dbReference type="NCBI Taxonomy" id="450362"/>
    <lineage>
        <taxon>Bacteria</taxon>
        <taxon>Bacillati</taxon>
        <taxon>Bacillota</taxon>
        <taxon>Bacilli</taxon>
        <taxon>Bacillales</taxon>
        <taxon>Paenibacillaceae</taxon>
        <taxon>Paenibacillus</taxon>
    </lineage>
</organism>
<dbReference type="Proteomes" id="UP000250369">
    <property type="component" value="Unassembled WGS sequence"/>
</dbReference>
<keyword evidence="2" id="KW-1185">Reference proteome</keyword>
<accession>A0A329MR05</accession>
<evidence type="ECO:0000313" key="2">
    <source>
        <dbReference type="Proteomes" id="UP000250369"/>
    </source>
</evidence>
<reference evidence="1 2" key="1">
    <citation type="journal article" date="2009" name="Int. J. Syst. Evol. Microbiol.">
        <title>Paenibacillus contaminans sp. nov., isolated from a contaminated laboratory plate.</title>
        <authorList>
            <person name="Chou J.H."/>
            <person name="Lee J.H."/>
            <person name="Lin M.C."/>
            <person name="Chang P.S."/>
            <person name="Arun A.B."/>
            <person name="Young C.C."/>
            <person name="Chen W.M."/>
        </authorList>
    </citation>
    <scope>NUCLEOTIDE SEQUENCE [LARGE SCALE GENOMIC DNA]</scope>
    <source>
        <strain evidence="1 2">CKOBP-6</strain>
    </source>
</reference>
<evidence type="ECO:0000313" key="1">
    <source>
        <dbReference type="EMBL" id="RAV22224.1"/>
    </source>
</evidence>